<feature type="transmembrane region" description="Helical" evidence="3">
    <location>
        <begin position="30"/>
        <end position="51"/>
    </location>
</feature>
<feature type="domain" description="MHYT" evidence="4">
    <location>
        <begin position="27"/>
        <end position="228"/>
    </location>
</feature>
<dbReference type="Pfam" id="PF03707">
    <property type="entry name" value="MHYT"/>
    <property type="match status" value="1"/>
</dbReference>
<dbReference type="PROSITE" id="PS50924">
    <property type="entry name" value="MHYT"/>
    <property type="match status" value="1"/>
</dbReference>
<feature type="coiled-coil region" evidence="1">
    <location>
        <begin position="572"/>
        <end position="599"/>
    </location>
</feature>
<feature type="transmembrane region" description="Helical" evidence="3">
    <location>
        <begin position="168"/>
        <end position="192"/>
    </location>
</feature>
<feature type="region of interest" description="Disordered" evidence="2">
    <location>
        <begin position="673"/>
        <end position="695"/>
    </location>
</feature>
<evidence type="ECO:0000259" key="4">
    <source>
        <dbReference type="PROSITE" id="PS50924"/>
    </source>
</evidence>
<feature type="transmembrane region" description="Helical" evidence="3">
    <location>
        <begin position="227"/>
        <end position="247"/>
    </location>
</feature>
<keyword evidence="3" id="KW-0812">Transmembrane</keyword>
<proteinExistence type="predicted"/>
<keyword evidence="3" id="KW-0472">Membrane</keyword>
<feature type="transmembrane region" description="Helical" evidence="3">
    <location>
        <begin position="107"/>
        <end position="127"/>
    </location>
</feature>
<keyword evidence="1" id="KW-0175">Coiled coil</keyword>
<dbReference type="AlphaFoldDB" id="A0A8K0JLY5"/>
<keyword evidence="6" id="KW-1185">Reference proteome</keyword>
<evidence type="ECO:0000256" key="2">
    <source>
        <dbReference type="SAM" id="MobiDB-lite"/>
    </source>
</evidence>
<sequence>MYPSPEIWHDETALALYYRLHPISLQANPGVVVASIIVSLLGSYATLTLLGRRTGMHGWRNHVILGLSVVCFATVAVWGMHFVSVFACFNLQPAPDLRWYLEFSPGFTAMSLFVPLVACWAAFYFLGNQDELKVWRICLAGVMCGGMIGLMHYSASFQQPLYNVDYKAYTIVLAILIAMIATTVAFFTFFRLRAHWQDNFIKRTACALVLAIAVCVVSSVFRLFTAVSVMCGVIVLISIGFAVWDYLSERDIRSKARKIVIASAAFDKQGRLLVRPDGHLPMHVIESQADLKDVLEELDPRQQTFQWLYSLSFNWKILNPFIPRIRSTIARRHAHIGTKKKGTQTKAGKAEELVQFRSRFIEAAYELAEELELPLEKIGTMFDRVLTTGTRKAQAEHEKDLALGKRTSRDDESSIHGITLNLPNSEGVMLFVVREIADGKGMSAVELPQSATGPVIESNQDNIEKYLSKGYRMADVKFFSGIMAERIGVGKAEMDVYLNALKTYAKRGCKPVVQAGGVYLGLYGVRPSSSRQGGVDVLVYNFARHQIPAYRLPEVSYPVSTMMKSWIREISNMTLFEVLQNANNAIARAEAEEQRDSDRESQNSEAEELLDFQTALAIAAEALGQAMRTWPNLYGIARLSPEILDMPSSINDSTTPAQMIVLEAVLPSPMQGLTPSVSRASVNKGGEGRPQISDKPPQPFVFTPYCLFSIAQAQILQGKTSHTWGKEVTTQLAKLYSSAPTDVLAELDEAENPDAVDPFTNSNRLTTLIEHPNFPHHKKGGSQRAKALPGLSLLDRNRRGSNAASLTSANYHEDEMEKGIVTSPRSEYVLDANHPPSSPTSGGLKRFLGNKGTPTTPMTNDRQVTLASPAPAYSTTIGDHDDYASMTVNPARAGTDGWHARAMRTLERSDQGASLLGCQW</sequence>
<feature type="transmembrane region" description="Helical" evidence="3">
    <location>
        <begin position="63"/>
        <end position="87"/>
    </location>
</feature>
<evidence type="ECO:0000313" key="5">
    <source>
        <dbReference type="EMBL" id="KAG7553581.1"/>
    </source>
</evidence>
<feature type="transmembrane region" description="Helical" evidence="3">
    <location>
        <begin position="134"/>
        <end position="156"/>
    </location>
</feature>
<evidence type="ECO:0000256" key="1">
    <source>
        <dbReference type="SAM" id="Coils"/>
    </source>
</evidence>
<reference evidence="5" key="1">
    <citation type="submission" date="2020-04" db="EMBL/GenBank/DDBJ databases">
        <title>Analysis of mating type loci in Filobasidium floriforme.</title>
        <authorList>
            <person name="Nowrousian M."/>
        </authorList>
    </citation>
    <scope>NUCLEOTIDE SEQUENCE</scope>
    <source>
        <strain evidence="5">CBS 6242</strain>
    </source>
</reference>
<dbReference type="InterPro" id="IPR005330">
    <property type="entry name" value="MHYT_dom"/>
</dbReference>
<evidence type="ECO:0000256" key="3">
    <source>
        <dbReference type="SAM" id="Phobius"/>
    </source>
</evidence>
<keyword evidence="3" id="KW-1133">Transmembrane helix</keyword>
<name>A0A8K0JLY5_9TREE</name>
<gene>
    <name evidence="5" type="ORF">FFLO_03013</name>
</gene>
<protein>
    <recommendedName>
        <fullName evidence="4">MHYT domain-containing protein</fullName>
    </recommendedName>
</protein>
<organism evidence="5 6">
    <name type="scientific">Filobasidium floriforme</name>
    <dbReference type="NCBI Taxonomy" id="5210"/>
    <lineage>
        <taxon>Eukaryota</taxon>
        <taxon>Fungi</taxon>
        <taxon>Dikarya</taxon>
        <taxon>Basidiomycota</taxon>
        <taxon>Agaricomycotina</taxon>
        <taxon>Tremellomycetes</taxon>
        <taxon>Filobasidiales</taxon>
        <taxon>Filobasidiaceae</taxon>
        <taxon>Filobasidium</taxon>
    </lineage>
</organism>
<dbReference type="PANTHER" id="PTHR35152">
    <property type="entry name" value="DOMAIN SIGNALLING PROTEIN, PUTATIVE (AFU_ORTHOLOGUE AFUA_5G11310)-RELATED"/>
    <property type="match status" value="1"/>
</dbReference>
<evidence type="ECO:0000313" key="6">
    <source>
        <dbReference type="Proteomes" id="UP000812966"/>
    </source>
</evidence>
<dbReference type="Proteomes" id="UP000812966">
    <property type="component" value="Unassembled WGS sequence"/>
</dbReference>
<dbReference type="EMBL" id="JABELV010000052">
    <property type="protein sequence ID" value="KAG7553581.1"/>
    <property type="molecule type" value="Genomic_DNA"/>
</dbReference>
<comment type="caution">
    <text evidence="5">The sequence shown here is derived from an EMBL/GenBank/DDBJ whole genome shotgun (WGS) entry which is preliminary data.</text>
</comment>
<dbReference type="PANTHER" id="PTHR35152:SF1">
    <property type="entry name" value="DOMAIN SIGNALLING PROTEIN, PUTATIVE (AFU_ORTHOLOGUE AFUA_5G11310)-RELATED"/>
    <property type="match status" value="1"/>
</dbReference>
<accession>A0A8K0JLY5</accession>